<protein>
    <submittedName>
        <fullName evidence="2">VCBS repeat-containing protein</fullName>
    </submittedName>
</protein>
<reference evidence="2" key="1">
    <citation type="journal article" date="2020" name="mSystems">
        <title>Genome- and Community-Level Interaction Insights into Carbon Utilization and Element Cycling Functions of Hydrothermarchaeota in Hydrothermal Sediment.</title>
        <authorList>
            <person name="Zhou Z."/>
            <person name="Liu Y."/>
            <person name="Xu W."/>
            <person name="Pan J."/>
            <person name="Luo Z.H."/>
            <person name="Li M."/>
        </authorList>
    </citation>
    <scope>NUCLEOTIDE SEQUENCE [LARGE SCALE GENOMIC DNA]</scope>
    <source>
        <strain evidence="2">SpSt-258</strain>
    </source>
</reference>
<gene>
    <name evidence="2" type="ORF">ENP86_06860</name>
</gene>
<sequence>MEFVPRFDLNRDGYLDLFTAGHYGPIDIYWGSSTGYNPNNKLEFPISGGGNCESADLDCDGFSDFVVSPDRCTFFRIY</sequence>
<dbReference type="Pfam" id="PF13517">
    <property type="entry name" value="FG-GAP_3"/>
    <property type="match status" value="1"/>
</dbReference>
<name>A0A7V0Z639_UNCW3</name>
<dbReference type="Gene3D" id="2.130.10.130">
    <property type="entry name" value="Integrin alpha, N-terminal"/>
    <property type="match status" value="1"/>
</dbReference>
<dbReference type="InterPro" id="IPR013517">
    <property type="entry name" value="FG-GAP"/>
</dbReference>
<keyword evidence="1" id="KW-0732">Signal</keyword>
<proteinExistence type="predicted"/>
<accession>A0A7V0Z639</accession>
<comment type="caution">
    <text evidence="2">The sequence shown here is derived from an EMBL/GenBank/DDBJ whole genome shotgun (WGS) entry which is preliminary data.</text>
</comment>
<evidence type="ECO:0000313" key="2">
    <source>
        <dbReference type="EMBL" id="HDY59255.1"/>
    </source>
</evidence>
<dbReference type="AlphaFoldDB" id="A0A7V0Z639"/>
<evidence type="ECO:0000256" key="1">
    <source>
        <dbReference type="ARBA" id="ARBA00022729"/>
    </source>
</evidence>
<dbReference type="EMBL" id="DSKY01000018">
    <property type="protein sequence ID" value="HDY59255.1"/>
    <property type="molecule type" value="Genomic_DNA"/>
</dbReference>
<dbReference type="InterPro" id="IPR028994">
    <property type="entry name" value="Integrin_alpha_N"/>
</dbReference>
<dbReference type="SUPFAM" id="SSF69318">
    <property type="entry name" value="Integrin alpha N-terminal domain"/>
    <property type="match status" value="1"/>
</dbReference>
<organism evidence="2">
    <name type="scientific">candidate division WOR-3 bacterium</name>
    <dbReference type="NCBI Taxonomy" id="2052148"/>
    <lineage>
        <taxon>Bacteria</taxon>
        <taxon>Bacteria division WOR-3</taxon>
    </lineage>
</organism>